<dbReference type="SUPFAM" id="SSF56112">
    <property type="entry name" value="Protein kinase-like (PK-like)"/>
    <property type="match status" value="1"/>
</dbReference>
<sequence>MNQITPKISDFGLAKLCSKNRSLVSMTAARGTLGYIAPEVFSRNFGNVSYKSDIYSYGMLLLEMVGGRKNVDMSSTQNFHVLYPDWIHNLVDGDIHINVEDEGDAKIAKKLAIVGLWCIQWQPVNRPSIKSVIQMLETKEENQLTVPPNPFHSTTSTTVRGLISGRRPLELEAIQ</sequence>
<evidence type="ECO:0000256" key="6">
    <source>
        <dbReference type="ARBA" id="ARBA00023136"/>
    </source>
</evidence>
<keyword evidence="6" id="KW-0472">Membrane</keyword>
<feature type="domain" description="Protein kinase" evidence="8">
    <location>
        <begin position="1"/>
        <end position="152"/>
    </location>
</feature>
<dbReference type="Gramene" id="rna-AYBTSS11_LOCUS30541">
    <property type="protein sequence ID" value="CAJ1978348.1"/>
    <property type="gene ID" value="gene-AYBTSS11_LOCUS30541"/>
</dbReference>
<keyword evidence="7" id="KW-0325">Glycoprotein</keyword>
<dbReference type="GO" id="GO:0005524">
    <property type="term" value="F:ATP binding"/>
    <property type="evidence" value="ECO:0007669"/>
    <property type="project" value="InterPro"/>
</dbReference>
<evidence type="ECO:0000256" key="4">
    <source>
        <dbReference type="ARBA" id="ARBA00022729"/>
    </source>
</evidence>
<evidence type="ECO:0000256" key="1">
    <source>
        <dbReference type="ARBA" id="ARBA00004479"/>
    </source>
</evidence>
<keyword evidence="3" id="KW-0812">Transmembrane</keyword>
<comment type="subcellular location">
    <subcellularLocation>
        <location evidence="1">Membrane</location>
        <topology evidence="1">Single-pass type I membrane protein</topology>
    </subcellularLocation>
</comment>
<evidence type="ECO:0000256" key="2">
    <source>
        <dbReference type="ARBA" id="ARBA00022527"/>
    </source>
</evidence>
<protein>
    <recommendedName>
        <fullName evidence="8">Protein kinase domain-containing protein</fullName>
    </recommendedName>
</protein>
<dbReference type="EMBL" id="OY731408">
    <property type="protein sequence ID" value="CAJ1978348.1"/>
    <property type="molecule type" value="Genomic_DNA"/>
</dbReference>
<dbReference type="GO" id="GO:0016020">
    <property type="term" value="C:membrane"/>
    <property type="evidence" value="ECO:0007669"/>
    <property type="project" value="UniProtKB-SubCell"/>
</dbReference>
<dbReference type="AlphaFoldDB" id="A0AA87B8P0"/>
<evidence type="ECO:0000313" key="10">
    <source>
        <dbReference type="Proteomes" id="UP001189624"/>
    </source>
</evidence>
<gene>
    <name evidence="9" type="ORF">AYBTSS11_LOCUS30541</name>
</gene>
<keyword evidence="2" id="KW-0723">Serine/threonine-protein kinase</keyword>
<name>A0AA87B8P0_9FABA</name>
<reference evidence="9" key="1">
    <citation type="submission" date="2023-10" db="EMBL/GenBank/DDBJ databases">
        <authorList>
            <person name="Domelevo Entfellner J.-B."/>
        </authorList>
    </citation>
    <scope>NUCLEOTIDE SEQUENCE</scope>
</reference>
<evidence type="ECO:0000259" key="8">
    <source>
        <dbReference type="PROSITE" id="PS50011"/>
    </source>
</evidence>
<dbReference type="PROSITE" id="PS50011">
    <property type="entry name" value="PROTEIN_KINASE_DOM"/>
    <property type="match status" value="1"/>
</dbReference>
<evidence type="ECO:0000256" key="3">
    <source>
        <dbReference type="ARBA" id="ARBA00022692"/>
    </source>
</evidence>
<evidence type="ECO:0000313" key="9">
    <source>
        <dbReference type="EMBL" id="CAJ1978348.1"/>
    </source>
</evidence>
<feature type="non-terminal residue" evidence="9">
    <location>
        <position position="175"/>
    </location>
</feature>
<keyword evidence="5" id="KW-1133">Transmembrane helix</keyword>
<keyword evidence="10" id="KW-1185">Reference proteome</keyword>
<dbReference type="PANTHER" id="PTHR27009">
    <property type="entry name" value="RUST RESISTANCE KINASE LR10-RELATED"/>
    <property type="match status" value="1"/>
</dbReference>
<evidence type="ECO:0000256" key="5">
    <source>
        <dbReference type="ARBA" id="ARBA00022989"/>
    </source>
</evidence>
<keyword evidence="2" id="KW-0808">Transferase</keyword>
<accession>A0AA87B8P0</accession>
<dbReference type="Proteomes" id="UP001189624">
    <property type="component" value="Chromosome 11"/>
</dbReference>
<dbReference type="Pfam" id="PF00069">
    <property type="entry name" value="Pkinase"/>
    <property type="match status" value="1"/>
</dbReference>
<keyword evidence="2" id="KW-0418">Kinase</keyword>
<dbReference type="GO" id="GO:0004674">
    <property type="term" value="F:protein serine/threonine kinase activity"/>
    <property type="evidence" value="ECO:0007669"/>
    <property type="project" value="UniProtKB-KW"/>
</dbReference>
<dbReference type="InterPro" id="IPR045874">
    <property type="entry name" value="LRK10/LRL21-25-like"/>
</dbReference>
<dbReference type="Gene3D" id="1.10.510.10">
    <property type="entry name" value="Transferase(Phosphotransferase) domain 1"/>
    <property type="match status" value="1"/>
</dbReference>
<dbReference type="InterPro" id="IPR011009">
    <property type="entry name" value="Kinase-like_dom_sf"/>
</dbReference>
<organism evidence="9 10">
    <name type="scientific">Sphenostylis stenocarpa</name>
    <dbReference type="NCBI Taxonomy" id="92480"/>
    <lineage>
        <taxon>Eukaryota</taxon>
        <taxon>Viridiplantae</taxon>
        <taxon>Streptophyta</taxon>
        <taxon>Embryophyta</taxon>
        <taxon>Tracheophyta</taxon>
        <taxon>Spermatophyta</taxon>
        <taxon>Magnoliopsida</taxon>
        <taxon>eudicotyledons</taxon>
        <taxon>Gunneridae</taxon>
        <taxon>Pentapetalae</taxon>
        <taxon>rosids</taxon>
        <taxon>fabids</taxon>
        <taxon>Fabales</taxon>
        <taxon>Fabaceae</taxon>
        <taxon>Papilionoideae</taxon>
        <taxon>50 kb inversion clade</taxon>
        <taxon>NPAAA clade</taxon>
        <taxon>indigoferoid/millettioid clade</taxon>
        <taxon>Phaseoleae</taxon>
        <taxon>Sphenostylis</taxon>
    </lineage>
</organism>
<dbReference type="InterPro" id="IPR000719">
    <property type="entry name" value="Prot_kinase_dom"/>
</dbReference>
<proteinExistence type="predicted"/>
<keyword evidence="4" id="KW-0732">Signal</keyword>
<evidence type="ECO:0000256" key="7">
    <source>
        <dbReference type="ARBA" id="ARBA00023180"/>
    </source>
</evidence>